<evidence type="ECO:0000259" key="14">
    <source>
        <dbReference type="Pfam" id="PF00593"/>
    </source>
</evidence>
<gene>
    <name evidence="16" type="ORF">MEI_00290</name>
</gene>
<dbReference type="Pfam" id="PF00593">
    <property type="entry name" value="TonB_dep_Rec_b-barrel"/>
    <property type="match status" value="1"/>
</dbReference>
<evidence type="ECO:0000313" key="16">
    <source>
        <dbReference type="EMBL" id="EJF98720.1"/>
    </source>
</evidence>
<dbReference type="SUPFAM" id="SSF56935">
    <property type="entry name" value="Porins"/>
    <property type="match status" value="1"/>
</dbReference>
<name>A0ABP2QVF7_BARVI</name>
<evidence type="ECO:0000256" key="3">
    <source>
        <dbReference type="ARBA" id="ARBA00022448"/>
    </source>
</evidence>
<feature type="chain" id="PRO_5046727169" evidence="13">
    <location>
        <begin position="29"/>
        <end position="726"/>
    </location>
</feature>
<sequence>MRIRRKNIHKSCLILSALSVCIPSFVFAQNKESGAITELKPIVIKGKKIEGASGSVTILTDRKTAKDIDEQQISDAHEISRLDPSIAYNSEKNSFVVRGLNADRVLTTMDGIVLPWLNDILRGNSGNTTFDFSALSTFDIIQGSDSSLYGSGALGGVVALRTLNPEDLITEEKNWGSLIKGGYHSVNNSWRIDQAFAVRARQTFLLFQGSHTQGQERKNMGTIEGYHGERTRKNPAHFDQNNLLFKVHQYFNDNHRLGFTAERFGYSKNTHLLNASERYSPGSVYDQDNKRRERLSLSYDYSGNGDTFLDAFHGQLYWLKQSNNDIMSGFRVRAPKGDYLRDNLVRNTNYGLNAHALKKVNIGTVSHTLKLATNASSSQFHHYLLGRDNCHIKEYARGCLFVPANRSDSPDTKSYNFGFAFENEIGFSHNRFRITPGVRYDWYEHIPQKTSAYEKALISDKFPPERNGSHFSPKLRMEWDVRNQVTLYAQWAQAFRAPSSSELYVSYIKPSAYYVKGNPDLKAEISNGYDIGIRYGDKSFGGLLSAFVNQYKNFIDTVDKGPSEEFRFARRHYMNRSNVRISGVEAKIHLALSGGFRSNFALVYSQGKDLDKNEYLSSIPPLKTVVGLGYAKEFWGADVMLTSSMKRDKATQESSYPKVPGYNIVDISGWWKPFGEKGLVVRAGVYNLFNTKHWNVTDLPSSKSATPDDYYSQPGRNFKVSFVQKF</sequence>
<keyword evidence="6 13" id="KW-0732">Signal</keyword>
<comment type="subcellular location">
    <subcellularLocation>
        <location evidence="1 11">Cell outer membrane</location>
        <topology evidence="1 11">Multi-pass membrane protein</topology>
    </subcellularLocation>
</comment>
<dbReference type="InterPro" id="IPR010949">
    <property type="entry name" value="TonB_Hb/transfer/lactofer_rcpt"/>
</dbReference>
<dbReference type="NCBIfam" id="TIGR01786">
    <property type="entry name" value="TonB-hemlactrns"/>
    <property type="match status" value="1"/>
</dbReference>
<dbReference type="Pfam" id="PF07715">
    <property type="entry name" value="Plug"/>
    <property type="match status" value="1"/>
</dbReference>
<evidence type="ECO:0000256" key="10">
    <source>
        <dbReference type="ARBA" id="ARBA00023237"/>
    </source>
</evidence>
<proteinExistence type="inferred from homology"/>
<reference evidence="16 17" key="1">
    <citation type="submission" date="2012-03" db="EMBL/GenBank/DDBJ databases">
        <title>The Genome Sequence of Bartonella vinsonii subsp. arupensis str. Pm136co.</title>
        <authorList>
            <consortium name="The Broad Institute Genome Sequencing Platform"/>
            <consortium name="The Broad Institute Genome Sequencing Center for Infectious Disease"/>
            <person name="Feldgarden M."/>
            <person name="Kirby J."/>
            <person name="Kosoy M."/>
            <person name="Birtles R."/>
            <person name="Probert W.S."/>
            <person name="Chiaraviglio L."/>
            <person name="Young S.K."/>
            <person name="Zeng Q."/>
            <person name="Gargeya S."/>
            <person name="Fitzgerald M."/>
            <person name="Haas B."/>
            <person name="Abouelleil A."/>
            <person name="Alvarado L."/>
            <person name="Arachchi H.M."/>
            <person name="Berlin A."/>
            <person name="Chapman S.B."/>
            <person name="Gearin G."/>
            <person name="Goldberg J."/>
            <person name="Griggs A."/>
            <person name="Gujja S."/>
            <person name="Hansen M."/>
            <person name="Heiman D."/>
            <person name="Howarth C."/>
            <person name="Larimer J."/>
            <person name="Lui A."/>
            <person name="MacDonald P.J.P."/>
            <person name="McCowen C."/>
            <person name="Montmayeur A."/>
            <person name="Murphy C."/>
            <person name="Neiman D."/>
            <person name="Pearson M."/>
            <person name="Priest M."/>
            <person name="Roberts A."/>
            <person name="Saif S."/>
            <person name="Shea T."/>
            <person name="Sisk P."/>
            <person name="Stolte C."/>
            <person name="Sykes S."/>
            <person name="Wortman J."/>
            <person name="Nusbaum C."/>
            <person name="Birren B."/>
        </authorList>
    </citation>
    <scope>NUCLEOTIDE SEQUENCE [LARGE SCALE GENOMIC DNA]</scope>
    <source>
        <strain evidence="16 17">Pm136co</strain>
    </source>
</reference>
<organism evidence="16 17">
    <name type="scientific">Bartonella vinsonii subsp. arupensis Pm136co</name>
    <dbReference type="NCBI Taxonomy" id="1094561"/>
    <lineage>
        <taxon>Bacteria</taxon>
        <taxon>Pseudomonadati</taxon>
        <taxon>Pseudomonadota</taxon>
        <taxon>Alphaproteobacteria</taxon>
        <taxon>Hyphomicrobiales</taxon>
        <taxon>Bartonellaceae</taxon>
        <taxon>Bartonella</taxon>
    </lineage>
</organism>
<keyword evidence="8 11" id="KW-0472">Membrane</keyword>
<evidence type="ECO:0000256" key="6">
    <source>
        <dbReference type="ARBA" id="ARBA00022729"/>
    </source>
</evidence>
<evidence type="ECO:0000259" key="15">
    <source>
        <dbReference type="Pfam" id="PF07715"/>
    </source>
</evidence>
<dbReference type="InterPro" id="IPR036942">
    <property type="entry name" value="Beta-barrel_TonB_sf"/>
</dbReference>
<evidence type="ECO:0000256" key="11">
    <source>
        <dbReference type="PROSITE-ProRule" id="PRU01360"/>
    </source>
</evidence>
<evidence type="ECO:0000256" key="1">
    <source>
        <dbReference type="ARBA" id="ARBA00004571"/>
    </source>
</evidence>
<dbReference type="InterPro" id="IPR037066">
    <property type="entry name" value="Plug_dom_sf"/>
</dbReference>
<feature type="domain" description="TonB-dependent receptor plug" evidence="15">
    <location>
        <begin position="62"/>
        <end position="157"/>
    </location>
</feature>
<feature type="domain" description="TonB-dependent receptor-like beta-barrel" evidence="14">
    <location>
        <begin position="240"/>
        <end position="688"/>
    </location>
</feature>
<dbReference type="InterPro" id="IPR039426">
    <property type="entry name" value="TonB-dep_rcpt-like"/>
</dbReference>
<dbReference type="InterPro" id="IPR012910">
    <property type="entry name" value="Plug_dom"/>
</dbReference>
<dbReference type="PANTHER" id="PTHR30069">
    <property type="entry name" value="TONB-DEPENDENT OUTER MEMBRANE RECEPTOR"/>
    <property type="match status" value="1"/>
</dbReference>
<comment type="similarity">
    <text evidence="2 11 12">Belongs to the TonB-dependent receptor family.</text>
</comment>
<keyword evidence="17" id="KW-1185">Reference proteome</keyword>
<evidence type="ECO:0000313" key="17">
    <source>
        <dbReference type="Proteomes" id="UP000008948"/>
    </source>
</evidence>
<protein>
    <submittedName>
        <fullName evidence="16">TonB-dependent hemoglobin/transferrin/lactoferrin receptor family protein</fullName>
    </submittedName>
</protein>
<keyword evidence="4 11" id="KW-1134">Transmembrane beta strand</keyword>
<feature type="signal peptide" evidence="13">
    <location>
        <begin position="1"/>
        <end position="28"/>
    </location>
</feature>
<dbReference type="InterPro" id="IPR011276">
    <property type="entry name" value="TonB_haem/Hb_rcpt"/>
</dbReference>
<evidence type="ECO:0000256" key="13">
    <source>
        <dbReference type="SAM" id="SignalP"/>
    </source>
</evidence>
<evidence type="ECO:0000256" key="8">
    <source>
        <dbReference type="ARBA" id="ARBA00023136"/>
    </source>
</evidence>
<evidence type="ECO:0000256" key="7">
    <source>
        <dbReference type="ARBA" id="ARBA00023077"/>
    </source>
</evidence>
<dbReference type="CDD" id="cd01347">
    <property type="entry name" value="ligand_gated_channel"/>
    <property type="match status" value="1"/>
</dbReference>
<dbReference type="Gene3D" id="2.170.130.10">
    <property type="entry name" value="TonB-dependent receptor, plug domain"/>
    <property type="match status" value="1"/>
</dbReference>
<keyword evidence="3 11" id="KW-0813">Transport</keyword>
<evidence type="ECO:0000256" key="5">
    <source>
        <dbReference type="ARBA" id="ARBA00022692"/>
    </source>
</evidence>
<keyword evidence="5 11" id="KW-0812">Transmembrane</keyword>
<evidence type="ECO:0000256" key="9">
    <source>
        <dbReference type="ARBA" id="ARBA00023170"/>
    </source>
</evidence>
<dbReference type="PANTHER" id="PTHR30069:SF29">
    <property type="entry name" value="HEMOGLOBIN AND HEMOGLOBIN-HAPTOGLOBIN-BINDING PROTEIN 1-RELATED"/>
    <property type="match status" value="1"/>
</dbReference>
<dbReference type="Proteomes" id="UP000008948">
    <property type="component" value="Unassembled WGS sequence"/>
</dbReference>
<dbReference type="NCBIfam" id="TIGR01785">
    <property type="entry name" value="TonB-hemin"/>
    <property type="match status" value="1"/>
</dbReference>
<evidence type="ECO:0000256" key="12">
    <source>
        <dbReference type="RuleBase" id="RU003357"/>
    </source>
</evidence>
<dbReference type="RefSeq" id="WP_004865543.1">
    <property type="nucleotide sequence ID" value="NZ_JH725043.1"/>
</dbReference>
<dbReference type="EMBL" id="AIMH01000002">
    <property type="protein sequence ID" value="EJF98720.1"/>
    <property type="molecule type" value="Genomic_DNA"/>
</dbReference>
<keyword evidence="10 11" id="KW-0998">Cell outer membrane</keyword>
<dbReference type="InterPro" id="IPR000531">
    <property type="entry name" value="Beta-barrel_TonB"/>
</dbReference>
<accession>A0ABP2QVF7</accession>
<evidence type="ECO:0000256" key="2">
    <source>
        <dbReference type="ARBA" id="ARBA00009810"/>
    </source>
</evidence>
<keyword evidence="7 12" id="KW-0798">TonB box</keyword>
<dbReference type="PROSITE" id="PS52016">
    <property type="entry name" value="TONB_DEPENDENT_REC_3"/>
    <property type="match status" value="1"/>
</dbReference>
<keyword evidence="9 16" id="KW-0675">Receptor</keyword>
<evidence type="ECO:0000256" key="4">
    <source>
        <dbReference type="ARBA" id="ARBA00022452"/>
    </source>
</evidence>
<comment type="caution">
    <text evidence="16">The sequence shown here is derived from an EMBL/GenBank/DDBJ whole genome shotgun (WGS) entry which is preliminary data.</text>
</comment>
<dbReference type="Gene3D" id="2.40.170.20">
    <property type="entry name" value="TonB-dependent receptor, beta-barrel domain"/>
    <property type="match status" value="1"/>
</dbReference>